<dbReference type="CDD" id="cd11615">
    <property type="entry name" value="SAF_NeuB_like"/>
    <property type="match status" value="1"/>
</dbReference>
<comment type="caution">
    <text evidence="2">The sequence shown here is derived from an EMBL/GenBank/DDBJ whole genome shotgun (WGS) entry which is preliminary data.</text>
</comment>
<dbReference type="InterPro" id="IPR057736">
    <property type="entry name" value="SAF_PseI/NeuA/NeuB"/>
</dbReference>
<dbReference type="AlphaFoldDB" id="A0A364NSB7"/>
<dbReference type="InterPro" id="IPR013785">
    <property type="entry name" value="Aldolase_TIM"/>
</dbReference>
<dbReference type="SUPFAM" id="SSF51269">
    <property type="entry name" value="AFP III-like domain"/>
    <property type="match status" value="1"/>
</dbReference>
<dbReference type="SMART" id="SM00858">
    <property type="entry name" value="SAF"/>
    <property type="match status" value="1"/>
</dbReference>
<dbReference type="InterPro" id="IPR013974">
    <property type="entry name" value="SAF"/>
</dbReference>
<evidence type="ECO:0000259" key="1">
    <source>
        <dbReference type="PROSITE" id="PS50844"/>
    </source>
</evidence>
<dbReference type="InterPro" id="IPR013132">
    <property type="entry name" value="PseI/NeuA/B-like_N"/>
</dbReference>
<dbReference type="InterPro" id="IPR051690">
    <property type="entry name" value="PseI-like"/>
</dbReference>
<evidence type="ECO:0000313" key="2">
    <source>
        <dbReference type="EMBL" id="RAU19976.1"/>
    </source>
</evidence>
<dbReference type="GO" id="GO:0047444">
    <property type="term" value="F:N-acylneuraminate-9-phosphate synthase activity"/>
    <property type="evidence" value="ECO:0007669"/>
    <property type="project" value="TreeGrafter"/>
</dbReference>
<dbReference type="PANTHER" id="PTHR42966:SF1">
    <property type="entry name" value="SIALIC ACID SYNTHASE"/>
    <property type="match status" value="1"/>
</dbReference>
<gene>
    <name evidence="2" type="ORF">CU669_20875</name>
</gene>
<dbReference type="InterPro" id="IPR006190">
    <property type="entry name" value="SAF_AFP_Neu5Ac"/>
</dbReference>
<accession>A0A364NSB7</accession>
<dbReference type="EMBL" id="PGTO01000052">
    <property type="protein sequence ID" value="RAU19976.1"/>
    <property type="molecule type" value="Genomic_DNA"/>
</dbReference>
<sequence>MSPTARPWPTSCPDTACWSMRPRCSRTGRRSPASPWFNHRRPHLALRPKQRAMTDGHHTLIDQIARGPHPFVIAEIGINHNGDEALAAQMIEATAAAGADCVKMQSFHVDEYLSPLAAKAAYQEQGPFAGKSQYEIIKACELDIAAMARLKRHAERLGLVFLSTPFERVSLREVLSLAPQAIKVSSCNLTNTPFLEELAASRIPVLLSTGMADLAEVARAVAIFKAAGTSLLLFQCTSNYPSKTENANLRVMDTYRAVFEVPVGFSDHTPDHVAAIAAVARGAVAIEKHFTLSRDLPGIDQKASIEPGQLTELVRVVRLTRAALGSPVKVRCGEEEDTTRALRRSLVALRDLPVGTRLAASDVAPKRPGTGLAVDQLDRFEGRQLTRPVAAHQPLQLDDFLL</sequence>
<protein>
    <submittedName>
        <fullName evidence="2">N-acetylneuraminate synthase</fullName>
    </submittedName>
</protein>
<evidence type="ECO:0000313" key="3">
    <source>
        <dbReference type="Proteomes" id="UP000251075"/>
    </source>
</evidence>
<dbReference type="PANTHER" id="PTHR42966">
    <property type="entry name" value="N-ACETYLNEURAMINATE SYNTHASE"/>
    <property type="match status" value="1"/>
</dbReference>
<dbReference type="SUPFAM" id="SSF51569">
    <property type="entry name" value="Aldolase"/>
    <property type="match status" value="1"/>
</dbReference>
<dbReference type="OrthoDB" id="9781701at2"/>
<dbReference type="Proteomes" id="UP000251075">
    <property type="component" value="Unassembled WGS sequence"/>
</dbReference>
<organism evidence="2 3">
    <name type="scientific">Paramagnetospirillum kuznetsovii</name>
    <dbReference type="NCBI Taxonomy" id="2053833"/>
    <lineage>
        <taxon>Bacteria</taxon>
        <taxon>Pseudomonadati</taxon>
        <taxon>Pseudomonadota</taxon>
        <taxon>Alphaproteobacteria</taxon>
        <taxon>Rhodospirillales</taxon>
        <taxon>Magnetospirillaceae</taxon>
        <taxon>Paramagnetospirillum</taxon>
    </lineage>
</organism>
<reference evidence="2 3" key="1">
    <citation type="submission" date="2017-11" db="EMBL/GenBank/DDBJ databases">
        <title>Draft genome sequence of magnetotactic bacterium Magnetospirillum kuznetsovii LBB-42.</title>
        <authorList>
            <person name="Grouzdev D.S."/>
            <person name="Rysina M.S."/>
            <person name="Baslerov R.V."/>
            <person name="Koziaeva V."/>
        </authorList>
    </citation>
    <scope>NUCLEOTIDE SEQUENCE [LARGE SCALE GENOMIC DNA]</scope>
    <source>
        <strain evidence="2 3">LBB-42</strain>
    </source>
</reference>
<proteinExistence type="predicted"/>
<dbReference type="InterPro" id="IPR036732">
    <property type="entry name" value="AFP_Neu5c_C_sf"/>
</dbReference>
<dbReference type="Gene3D" id="3.20.20.70">
    <property type="entry name" value="Aldolase class I"/>
    <property type="match status" value="1"/>
</dbReference>
<dbReference type="PROSITE" id="PS50844">
    <property type="entry name" value="AFP_LIKE"/>
    <property type="match status" value="1"/>
</dbReference>
<dbReference type="Pfam" id="PF03102">
    <property type="entry name" value="NeuB"/>
    <property type="match status" value="1"/>
</dbReference>
<dbReference type="GO" id="GO:0016051">
    <property type="term" value="P:carbohydrate biosynthetic process"/>
    <property type="evidence" value="ECO:0007669"/>
    <property type="project" value="InterPro"/>
</dbReference>
<name>A0A364NSB7_9PROT</name>
<dbReference type="Pfam" id="PF08666">
    <property type="entry name" value="SAF"/>
    <property type="match status" value="1"/>
</dbReference>
<keyword evidence="3" id="KW-1185">Reference proteome</keyword>
<dbReference type="Gene3D" id="3.90.1210.10">
    <property type="entry name" value="Antifreeze-like/N-acetylneuraminic acid synthase C-terminal domain"/>
    <property type="match status" value="1"/>
</dbReference>
<feature type="domain" description="AFP-like" evidence="1">
    <location>
        <begin position="345"/>
        <end position="402"/>
    </location>
</feature>